<dbReference type="InParanoid" id="G0EF92"/>
<keyword evidence="1" id="KW-0175">Coiled coil</keyword>
<dbReference type="GeneID" id="11139905"/>
<dbReference type="eggNOG" id="arCOG05939">
    <property type="taxonomic scope" value="Archaea"/>
</dbReference>
<sequence>MAEDVVRILRAVKEFEEKLTRIESSIEKDASSLLAAAEERARRLETKAEEIVDRARSTINALAEDEIARIRDELEKKKREVLASVEATARANFEKAVEAALEVLANAVRISRR</sequence>
<dbReference type="Proteomes" id="UP000001037">
    <property type="component" value="Chromosome"/>
</dbReference>
<name>G0EF92_PYRF1</name>
<accession>G0EF92</accession>
<dbReference type="Gene3D" id="1.20.5.2950">
    <property type="match status" value="1"/>
</dbReference>
<dbReference type="STRING" id="694429.Pyrfu_0263"/>
<keyword evidence="3" id="KW-1185">Reference proteome</keyword>
<dbReference type="AlphaFoldDB" id="G0EF92"/>
<evidence type="ECO:0000256" key="1">
    <source>
        <dbReference type="SAM" id="Coils"/>
    </source>
</evidence>
<feature type="coiled-coil region" evidence="1">
    <location>
        <begin position="27"/>
        <end position="80"/>
    </location>
</feature>
<organism evidence="2 3">
    <name type="scientific">Pyrolobus fumarii (strain DSM 11204 / 1A)</name>
    <dbReference type="NCBI Taxonomy" id="694429"/>
    <lineage>
        <taxon>Archaea</taxon>
        <taxon>Thermoproteota</taxon>
        <taxon>Thermoprotei</taxon>
        <taxon>Desulfurococcales</taxon>
        <taxon>Pyrodictiaceae</taxon>
        <taxon>Pyrolobus</taxon>
    </lineage>
</organism>
<evidence type="ECO:0000313" key="2">
    <source>
        <dbReference type="EMBL" id="AEM38135.1"/>
    </source>
</evidence>
<evidence type="ECO:0000313" key="3">
    <source>
        <dbReference type="Proteomes" id="UP000001037"/>
    </source>
</evidence>
<reference evidence="2 3" key="1">
    <citation type="journal article" date="2011" name="Stand. Genomic Sci.">
        <title>Complete genome sequence of the hyperthermophilic chemolithoautotroph Pyrolobus fumarii type strain (1A).</title>
        <authorList>
            <person name="Anderson I."/>
            <person name="Goker M."/>
            <person name="Nolan M."/>
            <person name="Lucas S."/>
            <person name="Hammon N."/>
            <person name="Deshpande S."/>
            <person name="Cheng J.F."/>
            <person name="Tapia R."/>
            <person name="Han C."/>
            <person name="Goodwin L."/>
            <person name="Pitluck S."/>
            <person name="Huntemann M."/>
            <person name="Liolios K."/>
            <person name="Ivanova N."/>
            <person name="Pagani I."/>
            <person name="Mavromatis K."/>
            <person name="Ovchinikova G."/>
            <person name="Pati A."/>
            <person name="Chen A."/>
            <person name="Palaniappan K."/>
            <person name="Land M."/>
            <person name="Hauser L."/>
            <person name="Brambilla E.M."/>
            <person name="Huber H."/>
            <person name="Yasawong M."/>
            <person name="Rohde M."/>
            <person name="Spring S."/>
            <person name="Abt B."/>
            <person name="Sikorski J."/>
            <person name="Wirth R."/>
            <person name="Detter J.C."/>
            <person name="Woyke T."/>
            <person name="Bristow J."/>
            <person name="Eisen J.A."/>
            <person name="Markowitz V."/>
            <person name="Hugenholtz P."/>
            <person name="Kyrpides N.C."/>
            <person name="Klenk H.P."/>
            <person name="Lapidus A."/>
        </authorList>
    </citation>
    <scope>NUCLEOTIDE SEQUENCE [LARGE SCALE GENOMIC DNA]</scope>
    <source>
        <strain evidence="3">DSM 11204 / 1A</strain>
    </source>
</reference>
<dbReference type="KEGG" id="pfm:Pyrfu_0263"/>
<proteinExistence type="predicted"/>
<dbReference type="RefSeq" id="WP_014025812.1">
    <property type="nucleotide sequence ID" value="NC_015931.1"/>
</dbReference>
<dbReference type="EMBL" id="CP002838">
    <property type="protein sequence ID" value="AEM38135.1"/>
    <property type="molecule type" value="Genomic_DNA"/>
</dbReference>
<protein>
    <submittedName>
        <fullName evidence="2">Uncharacterized protein</fullName>
    </submittedName>
</protein>
<gene>
    <name evidence="2" type="ordered locus">Pyrfu_0263</name>
</gene>
<dbReference type="HOGENOM" id="CLU_2127926_0_0_2"/>